<dbReference type="PANTHER" id="PTHR12320">
    <property type="entry name" value="PROTEIN PHOSPHATASE 2C"/>
    <property type="match status" value="1"/>
</dbReference>
<dbReference type="Proteomes" id="UP001516588">
    <property type="component" value="Unassembled WGS sequence"/>
</dbReference>
<organism evidence="2 3">
    <name type="scientific">Gallibacter intestinalis</name>
    <dbReference type="NCBI Taxonomy" id="2779356"/>
    <lineage>
        <taxon>Bacteria</taxon>
        <taxon>Bacillati</taxon>
        <taxon>Bacillota</taxon>
        <taxon>Clostridia</taxon>
        <taxon>Eubacteriales</taxon>
        <taxon>Eubacteriaceae</taxon>
        <taxon>Gallibacter</taxon>
    </lineage>
</organism>
<dbReference type="PANTHER" id="PTHR12320:SF1">
    <property type="entry name" value="PROTEIN PHOSPHATASE PTC7 HOMOLOG"/>
    <property type="match status" value="1"/>
</dbReference>
<reference evidence="2 3" key="1">
    <citation type="submission" date="2020-10" db="EMBL/GenBank/DDBJ databases">
        <title>ChiBAC.</title>
        <authorList>
            <person name="Zenner C."/>
            <person name="Hitch T.C.A."/>
            <person name="Clavel T."/>
        </authorList>
    </citation>
    <scope>NUCLEOTIDE SEQUENCE [LARGE SCALE GENOMIC DNA]</scope>
    <source>
        <strain evidence="2 3">DSM 108706</strain>
    </source>
</reference>
<dbReference type="NCBIfam" id="NF033484">
    <property type="entry name" value="Stp1_PP2C_phos"/>
    <property type="match status" value="1"/>
</dbReference>
<sequence>MIHAGFKSDIGMKRKNNEDSCFMMPREQVYMVADGVGGNNSGETASGLAVSTIAERIKKKSPLSVKKDEDVIGILKDCVELANRKIINYGIKHPENKGMATTIVMCCVKGNKAYFANAGDSRAYILRGGELCQITEDHSFVNSLLKKGAISPEEAMSHEKRNMITKALGAENQVGADYYQTDIKNGDIILLCTDGLYGEVPEEELCEAIEKTDDMSELAATLVEMANCHGGRDNVTAVCLKVEGGYFNE</sequence>
<dbReference type="InterPro" id="IPR039123">
    <property type="entry name" value="PPTC7"/>
</dbReference>
<dbReference type="RefSeq" id="WP_226384580.1">
    <property type="nucleotide sequence ID" value="NZ_JADCKA010000001.1"/>
</dbReference>
<dbReference type="PROSITE" id="PS51746">
    <property type="entry name" value="PPM_2"/>
    <property type="match status" value="1"/>
</dbReference>
<feature type="domain" description="PPM-type phosphatase" evidence="1">
    <location>
        <begin position="3"/>
        <end position="242"/>
    </location>
</feature>
<dbReference type="EMBL" id="JADCKA010000001">
    <property type="protein sequence ID" value="MBE5034918.1"/>
    <property type="molecule type" value="Genomic_DNA"/>
</dbReference>
<comment type="caution">
    <text evidence="2">The sequence shown here is derived from an EMBL/GenBank/DDBJ whole genome shotgun (WGS) entry which is preliminary data.</text>
</comment>
<dbReference type="InterPro" id="IPR036457">
    <property type="entry name" value="PPM-type-like_dom_sf"/>
</dbReference>
<dbReference type="Pfam" id="PF13672">
    <property type="entry name" value="PP2C_2"/>
    <property type="match status" value="1"/>
</dbReference>
<proteinExistence type="predicted"/>
<gene>
    <name evidence="2" type="ORF">INF20_01330</name>
</gene>
<dbReference type="CDD" id="cd00143">
    <property type="entry name" value="PP2Cc"/>
    <property type="match status" value="1"/>
</dbReference>
<name>A0ABR9QVL9_9FIRM</name>
<dbReference type="SMART" id="SM00332">
    <property type="entry name" value="PP2Cc"/>
    <property type="match status" value="1"/>
</dbReference>
<protein>
    <submittedName>
        <fullName evidence="2">Stp1/IreP family PP2C-type Ser/Thr phosphatase</fullName>
    </submittedName>
</protein>
<dbReference type="InterPro" id="IPR001932">
    <property type="entry name" value="PPM-type_phosphatase-like_dom"/>
</dbReference>
<keyword evidence="3" id="KW-1185">Reference proteome</keyword>
<dbReference type="SUPFAM" id="SSF81606">
    <property type="entry name" value="PP2C-like"/>
    <property type="match status" value="1"/>
</dbReference>
<accession>A0ABR9QVL9</accession>
<dbReference type="Gene3D" id="3.60.40.10">
    <property type="entry name" value="PPM-type phosphatase domain"/>
    <property type="match status" value="1"/>
</dbReference>
<evidence type="ECO:0000313" key="3">
    <source>
        <dbReference type="Proteomes" id="UP001516588"/>
    </source>
</evidence>
<evidence type="ECO:0000313" key="2">
    <source>
        <dbReference type="EMBL" id="MBE5034918.1"/>
    </source>
</evidence>
<dbReference type="SMART" id="SM00331">
    <property type="entry name" value="PP2C_SIG"/>
    <property type="match status" value="1"/>
</dbReference>
<evidence type="ECO:0000259" key="1">
    <source>
        <dbReference type="PROSITE" id="PS51746"/>
    </source>
</evidence>